<evidence type="ECO:0000313" key="10">
    <source>
        <dbReference type="Proteomes" id="UP000198959"/>
    </source>
</evidence>
<dbReference type="AlphaFoldDB" id="A0A1C6SSB2"/>
<accession>A0A1C6SSB2</accession>
<dbReference type="EMBL" id="FMHW01000002">
    <property type="protein sequence ID" value="SCL32360.1"/>
    <property type="molecule type" value="Genomic_DNA"/>
</dbReference>
<keyword evidence="2" id="KW-1003">Cell membrane</keyword>
<feature type="compositionally biased region" description="Basic and acidic residues" evidence="6">
    <location>
        <begin position="408"/>
        <end position="420"/>
    </location>
</feature>
<feature type="domain" description="Major facilitator superfamily (MFS) profile" evidence="8">
    <location>
        <begin position="19"/>
        <end position="391"/>
    </location>
</feature>
<evidence type="ECO:0000256" key="6">
    <source>
        <dbReference type="SAM" id="MobiDB-lite"/>
    </source>
</evidence>
<evidence type="ECO:0000259" key="8">
    <source>
        <dbReference type="PROSITE" id="PS50850"/>
    </source>
</evidence>
<feature type="region of interest" description="Disordered" evidence="6">
    <location>
        <begin position="399"/>
        <end position="429"/>
    </location>
</feature>
<keyword evidence="5 7" id="KW-0472">Membrane</keyword>
<feature type="transmembrane region" description="Helical" evidence="7">
    <location>
        <begin position="143"/>
        <end position="165"/>
    </location>
</feature>
<dbReference type="InterPro" id="IPR011701">
    <property type="entry name" value="MFS"/>
</dbReference>
<dbReference type="SUPFAM" id="SSF103473">
    <property type="entry name" value="MFS general substrate transporter"/>
    <property type="match status" value="1"/>
</dbReference>
<sequence length="429" mass="43884">MTTVGDQYRTGDTWRRVTVLLALALAAFTFNTTENLPIGLLPLMSGDLAVPLSSVGYLITGYGLTVAVVSLPVAQVTRDLPRRWLLSGVLAVLVLSTLVSAAATSYGVLLTARVATAVAQALFWAVMAPVAVGMFPARVRGRVVAVLSVGGSLATVLGVPAGTWLGQQGGWRAPFLVLTVLSLAALALVATLLPTSRPAEGHGAYGSAPHTGRFVVTLLATAVSVTGMFAGFTYVARLLTEVTDVADAAVGGLLFVFGLAGVVGVAVVGRFLDRFPRGTLVLTIAVQGGALLGLSLLAAEQVAVVVLLALLGCSAAPVFMVTQARILVVAPGRTELGFAANSAAFNVGIAVGALVGGLLLTPLGVRGAFGIGALVTFVALVVVLAEPLLTRRVTRESGRRIASATASRPRDGGSADERTPPPRRAAPRR</sequence>
<keyword evidence="3 7" id="KW-0812">Transmembrane</keyword>
<protein>
    <submittedName>
        <fullName evidence="9">Predicted arabinose efflux permease, MFS family</fullName>
    </submittedName>
</protein>
<dbReference type="GO" id="GO:0005886">
    <property type="term" value="C:plasma membrane"/>
    <property type="evidence" value="ECO:0007669"/>
    <property type="project" value="UniProtKB-SubCell"/>
</dbReference>
<comment type="subcellular location">
    <subcellularLocation>
        <location evidence="1">Cell membrane</location>
        <topology evidence="1">Multi-pass membrane protein</topology>
    </subcellularLocation>
</comment>
<evidence type="ECO:0000256" key="7">
    <source>
        <dbReference type="SAM" id="Phobius"/>
    </source>
</evidence>
<keyword evidence="4 7" id="KW-1133">Transmembrane helix</keyword>
<dbReference type="OrthoDB" id="4335859at2"/>
<dbReference type="GO" id="GO:0022857">
    <property type="term" value="F:transmembrane transporter activity"/>
    <property type="evidence" value="ECO:0007669"/>
    <property type="project" value="InterPro"/>
</dbReference>
<feature type="transmembrane region" description="Helical" evidence="7">
    <location>
        <begin position="85"/>
        <end position="108"/>
    </location>
</feature>
<keyword evidence="10" id="KW-1185">Reference proteome</keyword>
<name>A0A1C6SSB2_9ACTN</name>
<feature type="transmembrane region" description="Helical" evidence="7">
    <location>
        <begin position="214"/>
        <end position="236"/>
    </location>
</feature>
<feature type="transmembrane region" description="Helical" evidence="7">
    <location>
        <begin position="248"/>
        <end position="268"/>
    </location>
</feature>
<dbReference type="InterPro" id="IPR020846">
    <property type="entry name" value="MFS_dom"/>
</dbReference>
<dbReference type="InterPro" id="IPR036259">
    <property type="entry name" value="MFS_trans_sf"/>
</dbReference>
<dbReference type="InterPro" id="IPR050189">
    <property type="entry name" value="MFS_Efflux_Transporters"/>
</dbReference>
<reference evidence="10" key="1">
    <citation type="submission" date="2016-06" db="EMBL/GenBank/DDBJ databases">
        <authorList>
            <person name="Varghese N."/>
            <person name="Submissions Spin"/>
        </authorList>
    </citation>
    <scope>NUCLEOTIDE SEQUENCE [LARGE SCALE GENOMIC DNA]</scope>
    <source>
        <strain evidence="10">DSM 43817</strain>
    </source>
</reference>
<gene>
    <name evidence="9" type="ORF">GA0074692_3295</name>
</gene>
<evidence type="ECO:0000256" key="4">
    <source>
        <dbReference type="ARBA" id="ARBA00022989"/>
    </source>
</evidence>
<feature type="transmembrane region" description="Helical" evidence="7">
    <location>
        <begin position="114"/>
        <end position="136"/>
    </location>
</feature>
<feature type="transmembrane region" description="Helical" evidence="7">
    <location>
        <begin position="48"/>
        <end position="73"/>
    </location>
</feature>
<feature type="transmembrane region" description="Helical" evidence="7">
    <location>
        <begin position="369"/>
        <end position="389"/>
    </location>
</feature>
<dbReference type="CDD" id="cd17324">
    <property type="entry name" value="MFS_NepI_like"/>
    <property type="match status" value="1"/>
</dbReference>
<evidence type="ECO:0000313" key="9">
    <source>
        <dbReference type="EMBL" id="SCL32360.1"/>
    </source>
</evidence>
<dbReference type="Pfam" id="PF07690">
    <property type="entry name" value="MFS_1"/>
    <property type="match status" value="1"/>
</dbReference>
<dbReference type="PANTHER" id="PTHR43124">
    <property type="entry name" value="PURINE EFFLUX PUMP PBUE"/>
    <property type="match status" value="1"/>
</dbReference>
<feature type="transmembrane region" description="Helical" evidence="7">
    <location>
        <begin position="171"/>
        <end position="193"/>
    </location>
</feature>
<dbReference type="PROSITE" id="PS50850">
    <property type="entry name" value="MFS"/>
    <property type="match status" value="1"/>
</dbReference>
<evidence type="ECO:0000256" key="3">
    <source>
        <dbReference type="ARBA" id="ARBA00022692"/>
    </source>
</evidence>
<feature type="transmembrane region" description="Helical" evidence="7">
    <location>
        <begin position="304"/>
        <end position="322"/>
    </location>
</feature>
<proteinExistence type="predicted"/>
<dbReference type="Gene3D" id="1.20.1250.20">
    <property type="entry name" value="MFS general substrate transporter like domains"/>
    <property type="match status" value="2"/>
</dbReference>
<dbReference type="RefSeq" id="WP_091645476.1">
    <property type="nucleotide sequence ID" value="NZ_FMHW01000002.1"/>
</dbReference>
<evidence type="ECO:0000256" key="1">
    <source>
        <dbReference type="ARBA" id="ARBA00004651"/>
    </source>
</evidence>
<feature type="transmembrane region" description="Helical" evidence="7">
    <location>
        <begin position="343"/>
        <end position="363"/>
    </location>
</feature>
<evidence type="ECO:0000256" key="5">
    <source>
        <dbReference type="ARBA" id="ARBA00023136"/>
    </source>
</evidence>
<dbReference type="Proteomes" id="UP000198959">
    <property type="component" value="Unassembled WGS sequence"/>
</dbReference>
<evidence type="ECO:0000256" key="2">
    <source>
        <dbReference type="ARBA" id="ARBA00022475"/>
    </source>
</evidence>
<dbReference type="PANTHER" id="PTHR43124:SF3">
    <property type="entry name" value="CHLORAMPHENICOL EFFLUX PUMP RV0191"/>
    <property type="match status" value="1"/>
</dbReference>
<organism evidence="9 10">
    <name type="scientific">Micromonospora pallida</name>
    <dbReference type="NCBI Taxonomy" id="145854"/>
    <lineage>
        <taxon>Bacteria</taxon>
        <taxon>Bacillati</taxon>
        <taxon>Actinomycetota</taxon>
        <taxon>Actinomycetes</taxon>
        <taxon>Micromonosporales</taxon>
        <taxon>Micromonosporaceae</taxon>
        <taxon>Micromonospora</taxon>
    </lineage>
</organism>
<dbReference type="STRING" id="145854.GA0074692_3295"/>
<feature type="transmembrane region" description="Helical" evidence="7">
    <location>
        <begin position="280"/>
        <end position="298"/>
    </location>
</feature>